<protein>
    <submittedName>
        <fullName evidence="2">Uncharacterized protein</fullName>
    </submittedName>
</protein>
<feature type="compositionally biased region" description="Polar residues" evidence="1">
    <location>
        <begin position="1"/>
        <end position="17"/>
    </location>
</feature>
<comment type="caution">
    <text evidence="2">The sequence shown here is derived from an EMBL/GenBank/DDBJ whole genome shotgun (WGS) entry which is preliminary data.</text>
</comment>
<evidence type="ECO:0000313" key="2">
    <source>
        <dbReference type="EMBL" id="KAH7298153.1"/>
    </source>
</evidence>
<reference evidence="2" key="1">
    <citation type="submission" date="2021-08" db="EMBL/GenBank/DDBJ databases">
        <title>WGS assembly of Ceratopteris richardii.</title>
        <authorList>
            <person name="Marchant D.B."/>
            <person name="Chen G."/>
            <person name="Jenkins J."/>
            <person name="Shu S."/>
            <person name="Leebens-Mack J."/>
            <person name="Grimwood J."/>
            <person name="Schmutz J."/>
            <person name="Soltis P."/>
            <person name="Soltis D."/>
            <person name="Chen Z.-H."/>
        </authorList>
    </citation>
    <scope>NUCLEOTIDE SEQUENCE</scope>
    <source>
        <strain evidence="2">Whitten #5841</strain>
        <tissue evidence="2">Leaf</tissue>
    </source>
</reference>
<feature type="region of interest" description="Disordered" evidence="1">
    <location>
        <begin position="1"/>
        <end position="39"/>
    </location>
</feature>
<keyword evidence="3" id="KW-1185">Reference proteome</keyword>
<dbReference type="Proteomes" id="UP000825935">
    <property type="component" value="Chromosome 25"/>
</dbReference>
<sequence>MASTSGVSAGGPSSTAMASAPHSVDPPPLSSTFSSSKRRWSPCTWRYAIEEVQPELGSRPRSGSGSASSVTHLVASPCAGPEQGPAPLTSGKPRPYHSHDHLSAKEVEEHGRRSAYGRGASGGVEPSDLRARHAQPRPLEPPSKKKCRTQQLQVSHPEPHLSKEVKKWPKEEHDDDKYGVGYCEEDQGVEHRHRLRLNSKRKKRELSPTEIYFCEICRARAAAKSAKMNISVDSQLPSQDP</sequence>
<feature type="compositionally biased region" description="Basic and acidic residues" evidence="1">
    <location>
        <begin position="97"/>
        <end position="112"/>
    </location>
</feature>
<gene>
    <name evidence="2" type="ORF">KP509_25G029500</name>
</gene>
<proteinExistence type="predicted"/>
<feature type="compositionally biased region" description="Low complexity" evidence="1">
    <location>
        <begin position="57"/>
        <end position="69"/>
    </location>
</feature>
<evidence type="ECO:0000256" key="1">
    <source>
        <dbReference type="SAM" id="MobiDB-lite"/>
    </source>
</evidence>
<feature type="compositionally biased region" description="Basic and acidic residues" evidence="1">
    <location>
        <begin position="157"/>
        <end position="178"/>
    </location>
</feature>
<feature type="region of interest" description="Disordered" evidence="1">
    <location>
        <begin position="52"/>
        <end position="181"/>
    </location>
</feature>
<evidence type="ECO:0000313" key="3">
    <source>
        <dbReference type="Proteomes" id="UP000825935"/>
    </source>
</evidence>
<dbReference type="AlphaFoldDB" id="A0A8T2RRT3"/>
<dbReference type="EMBL" id="CM035430">
    <property type="protein sequence ID" value="KAH7298153.1"/>
    <property type="molecule type" value="Genomic_DNA"/>
</dbReference>
<organism evidence="2 3">
    <name type="scientific">Ceratopteris richardii</name>
    <name type="common">Triangle waterfern</name>
    <dbReference type="NCBI Taxonomy" id="49495"/>
    <lineage>
        <taxon>Eukaryota</taxon>
        <taxon>Viridiplantae</taxon>
        <taxon>Streptophyta</taxon>
        <taxon>Embryophyta</taxon>
        <taxon>Tracheophyta</taxon>
        <taxon>Polypodiopsida</taxon>
        <taxon>Polypodiidae</taxon>
        <taxon>Polypodiales</taxon>
        <taxon>Pteridineae</taxon>
        <taxon>Pteridaceae</taxon>
        <taxon>Parkerioideae</taxon>
        <taxon>Ceratopteris</taxon>
    </lineage>
</organism>
<name>A0A8T2RRT3_CERRI</name>
<accession>A0A8T2RRT3</accession>